<dbReference type="EMBL" id="LEKV01002594">
    <property type="protein sequence ID" value="KVI03019.1"/>
    <property type="molecule type" value="Genomic_DNA"/>
</dbReference>
<feature type="region of interest" description="Disordered" evidence="1">
    <location>
        <begin position="28"/>
        <end position="51"/>
    </location>
</feature>
<accession>A0A103Y5R7</accession>
<organism evidence="2 3">
    <name type="scientific">Cynara cardunculus var. scolymus</name>
    <name type="common">Globe artichoke</name>
    <name type="synonym">Cynara scolymus</name>
    <dbReference type="NCBI Taxonomy" id="59895"/>
    <lineage>
        <taxon>Eukaryota</taxon>
        <taxon>Viridiplantae</taxon>
        <taxon>Streptophyta</taxon>
        <taxon>Embryophyta</taxon>
        <taxon>Tracheophyta</taxon>
        <taxon>Spermatophyta</taxon>
        <taxon>Magnoliopsida</taxon>
        <taxon>eudicotyledons</taxon>
        <taxon>Gunneridae</taxon>
        <taxon>Pentapetalae</taxon>
        <taxon>asterids</taxon>
        <taxon>campanulids</taxon>
        <taxon>Asterales</taxon>
        <taxon>Asteraceae</taxon>
        <taxon>Carduoideae</taxon>
        <taxon>Cardueae</taxon>
        <taxon>Carduinae</taxon>
        <taxon>Cynara</taxon>
    </lineage>
</organism>
<name>A0A103Y5R7_CYNCS</name>
<reference evidence="2 3" key="1">
    <citation type="journal article" date="2016" name="Sci. Rep.">
        <title>The genome sequence of the outbreeding globe artichoke constructed de novo incorporating a phase-aware low-pass sequencing strategy of F1 progeny.</title>
        <authorList>
            <person name="Scaglione D."/>
            <person name="Reyes-Chin-Wo S."/>
            <person name="Acquadro A."/>
            <person name="Froenicke L."/>
            <person name="Portis E."/>
            <person name="Beitel C."/>
            <person name="Tirone M."/>
            <person name="Mauro R."/>
            <person name="Lo Monaco A."/>
            <person name="Mauromicale G."/>
            <person name="Faccioli P."/>
            <person name="Cattivelli L."/>
            <person name="Rieseberg L."/>
            <person name="Michelmore R."/>
            <person name="Lanteri S."/>
        </authorList>
    </citation>
    <scope>NUCLEOTIDE SEQUENCE [LARGE SCALE GENOMIC DNA]</scope>
    <source>
        <strain evidence="2">2C</strain>
    </source>
</reference>
<dbReference type="Proteomes" id="UP000243975">
    <property type="component" value="Unassembled WGS sequence"/>
</dbReference>
<keyword evidence="3" id="KW-1185">Reference proteome</keyword>
<feature type="compositionally biased region" description="Low complexity" evidence="1">
    <location>
        <begin position="94"/>
        <end position="104"/>
    </location>
</feature>
<proteinExistence type="predicted"/>
<dbReference type="PANTHER" id="PTHR34190:SF10">
    <property type="entry name" value="TERNARY COMPLEX FACTOR MIP1 LEUCINE-ZIPPER DOMAIN-CONTAINING PROTEIN"/>
    <property type="match status" value="1"/>
</dbReference>
<evidence type="ECO:0000313" key="3">
    <source>
        <dbReference type="Proteomes" id="UP000243975"/>
    </source>
</evidence>
<dbReference type="OMA" id="YMEMEGE"/>
<gene>
    <name evidence="2" type="ORF">Ccrd_018687</name>
</gene>
<evidence type="ECO:0000256" key="1">
    <source>
        <dbReference type="SAM" id="MobiDB-lite"/>
    </source>
</evidence>
<feature type="region of interest" description="Disordered" evidence="1">
    <location>
        <begin position="90"/>
        <end position="124"/>
    </location>
</feature>
<dbReference type="AlphaFoldDB" id="A0A103Y5R7"/>
<dbReference type="Gramene" id="KVI03019">
    <property type="protein sequence ID" value="KVI03019"/>
    <property type="gene ID" value="Ccrd_018687"/>
</dbReference>
<feature type="compositionally biased region" description="Basic and acidic residues" evidence="1">
    <location>
        <begin position="105"/>
        <end position="120"/>
    </location>
</feature>
<sequence length="141" mass="16238">MEPALPVLPRLDRLDRLLELLEEKHGKSRRYESITTNDDDNNNDYKKTSVDHPNCKTLLSALDDVHHKGTLIDRLTILENHVLQLSLDIEDGSTSRSSSSTAYTTKEEKEVPIDKCDTKSSGKGRRRRVHFKRMRWMSMGC</sequence>
<evidence type="ECO:0000313" key="2">
    <source>
        <dbReference type="EMBL" id="KVI03019.1"/>
    </source>
</evidence>
<dbReference type="OrthoDB" id="1225832at2759"/>
<protein>
    <submittedName>
        <fullName evidence="2">Uncharacterized protein</fullName>
    </submittedName>
</protein>
<comment type="caution">
    <text evidence="2">The sequence shown here is derived from an EMBL/GenBank/DDBJ whole genome shotgun (WGS) entry which is preliminary data.</text>
</comment>
<dbReference type="PANTHER" id="PTHR34190">
    <property type="entry name" value="EXPRESSED PROTEIN"/>
    <property type="match status" value="1"/>
</dbReference>